<dbReference type="AlphaFoldDB" id="A0A3B1DPZ1"/>
<proteinExistence type="predicted"/>
<gene>
    <name evidence="1" type="ORF">MNBD_NITROSPIRAE01-2020</name>
</gene>
<dbReference type="EMBL" id="UOGF01000063">
    <property type="protein sequence ID" value="VAX30727.1"/>
    <property type="molecule type" value="Genomic_DNA"/>
</dbReference>
<sequence>LYQRLLVSRDHHDSEVGGLLSISYAASGEPNLNIYPISSLNEIYLARLRKSIETPESLIGLLEADYSHEILDGVGIREPWIESTRTLIQSDRISEPLRQTMMQNFLEMYEALSESRYILSPYQFKAGLGRIPLDERFVGIFHFHNGLNEPPSAVDIQQSQRNRQLVFTFSESGWTLYDVNQEVLAMVDIKIDNRLHLQ</sequence>
<name>A0A3B1DPZ1_9ZZZZ</name>
<accession>A0A3B1DPZ1</accession>
<organism evidence="1">
    <name type="scientific">hydrothermal vent metagenome</name>
    <dbReference type="NCBI Taxonomy" id="652676"/>
    <lineage>
        <taxon>unclassified sequences</taxon>
        <taxon>metagenomes</taxon>
        <taxon>ecological metagenomes</taxon>
    </lineage>
</organism>
<protein>
    <submittedName>
        <fullName evidence="1">Uncharacterized protein</fullName>
    </submittedName>
</protein>
<reference evidence="1" key="1">
    <citation type="submission" date="2018-06" db="EMBL/GenBank/DDBJ databases">
        <authorList>
            <person name="Zhirakovskaya E."/>
        </authorList>
    </citation>
    <scope>NUCLEOTIDE SEQUENCE</scope>
</reference>
<feature type="non-terminal residue" evidence="1">
    <location>
        <position position="1"/>
    </location>
</feature>
<evidence type="ECO:0000313" key="1">
    <source>
        <dbReference type="EMBL" id="VAX30727.1"/>
    </source>
</evidence>